<dbReference type="RefSeq" id="WP_007126047.1">
    <property type="nucleotide sequence ID" value="NZ_AZFO01000006.1"/>
</dbReference>
<dbReference type="Proteomes" id="UP000005583">
    <property type="component" value="Unassembled WGS sequence"/>
</dbReference>
<proteinExistence type="predicted"/>
<name>C2EPF6_9LACO</name>
<dbReference type="STRING" id="525365.HMPREF0548_1552"/>
<sequence length="73" mass="8590">MKNIIKRGEAKTSKQWIICITWVSLLVASELYDCFDRYVINVDSFILQTVVTLLLTYVFVFAFFYIKGKKNRS</sequence>
<gene>
    <name evidence="2" type="ORF">HMPREF0548_1552</name>
</gene>
<keyword evidence="3" id="KW-1185">Reference proteome</keyword>
<protein>
    <submittedName>
        <fullName evidence="2">Uncharacterized protein</fullName>
    </submittedName>
</protein>
<accession>C2EPF6</accession>
<feature type="transmembrane region" description="Helical" evidence="1">
    <location>
        <begin position="12"/>
        <end position="32"/>
    </location>
</feature>
<keyword evidence="1" id="KW-0472">Membrane</keyword>
<dbReference type="OrthoDB" id="9974816at2"/>
<dbReference type="EMBL" id="ACGU01000070">
    <property type="protein sequence ID" value="EEJ71532.1"/>
    <property type="molecule type" value="Genomic_DNA"/>
</dbReference>
<keyword evidence="1" id="KW-0812">Transmembrane</keyword>
<reference evidence="2 3" key="1">
    <citation type="submission" date="2009-01" db="EMBL/GenBank/DDBJ databases">
        <authorList>
            <person name="Qin X."/>
            <person name="Bachman B."/>
            <person name="Battles P."/>
            <person name="Bell A."/>
            <person name="Bess C."/>
            <person name="Bickham C."/>
            <person name="Chaboub L."/>
            <person name="Chen D."/>
            <person name="Coyle M."/>
            <person name="Deiros D.R."/>
            <person name="Dinh H."/>
            <person name="Forbes L."/>
            <person name="Fowler G."/>
            <person name="Francisco L."/>
            <person name="Fu Q."/>
            <person name="Gubbala S."/>
            <person name="Hale W."/>
            <person name="Han Y."/>
            <person name="Hemphill L."/>
            <person name="Highlander S.K."/>
            <person name="Hirani K."/>
            <person name="Hogues M."/>
            <person name="Jackson L."/>
            <person name="Jakkamsetti A."/>
            <person name="Javaid M."/>
            <person name="Jiang H."/>
            <person name="Korchina V."/>
            <person name="Kovar C."/>
            <person name="Lara F."/>
            <person name="Lee S."/>
            <person name="Mata R."/>
            <person name="Mathew T."/>
            <person name="Moen C."/>
            <person name="Morales K."/>
            <person name="Munidasa M."/>
            <person name="Nazareth L."/>
            <person name="Ngo R."/>
            <person name="Nguyen L."/>
            <person name="Okwuonu G."/>
            <person name="Ongeri F."/>
            <person name="Patil S."/>
            <person name="Petrosino J."/>
            <person name="Pham C."/>
            <person name="Pham P."/>
            <person name="Pu L.-L."/>
            <person name="Puazo M."/>
            <person name="Raj R."/>
            <person name="Reid J."/>
            <person name="Rouhana J."/>
            <person name="Saada N."/>
            <person name="Shang Y."/>
            <person name="Simmons D."/>
            <person name="Thornton R."/>
            <person name="Warren J."/>
            <person name="Weissenberger G."/>
            <person name="Zhang J."/>
            <person name="Zhang L."/>
            <person name="Zhou C."/>
            <person name="Zhu D."/>
            <person name="Muzny D."/>
            <person name="Worley K."/>
            <person name="Gibbs R."/>
        </authorList>
    </citation>
    <scope>NUCLEOTIDE SEQUENCE [LARGE SCALE GENOMIC DNA]</scope>
    <source>
        <strain evidence="2 3">DSM 16047</strain>
    </source>
</reference>
<dbReference type="HOGENOM" id="CLU_2734813_0_0_9"/>
<keyword evidence="1" id="KW-1133">Transmembrane helix</keyword>
<feature type="transmembrane region" description="Helical" evidence="1">
    <location>
        <begin position="44"/>
        <end position="66"/>
    </location>
</feature>
<evidence type="ECO:0000313" key="2">
    <source>
        <dbReference type="EMBL" id="EEJ71532.1"/>
    </source>
</evidence>
<evidence type="ECO:0000256" key="1">
    <source>
        <dbReference type="SAM" id="Phobius"/>
    </source>
</evidence>
<comment type="caution">
    <text evidence="2">The sequence shown here is derived from an EMBL/GenBank/DDBJ whole genome shotgun (WGS) entry which is preliminary data.</text>
</comment>
<evidence type="ECO:0000313" key="3">
    <source>
        <dbReference type="Proteomes" id="UP000005583"/>
    </source>
</evidence>
<dbReference type="AlphaFoldDB" id="C2EPF6"/>
<organism evidence="2 3">
    <name type="scientific">Lactobacillus ultunensis DSM 16047</name>
    <dbReference type="NCBI Taxonomy" id="525365"/>
    <lineage>
        <taxon>Bacteria</taxon>
        <taxon>Bacillati</taxon>
        <taxon>Bacillota</taxon>
        <taxon>Bacilli</taxon>
        <taxon>Lactobacillales</taxon>
        <taxon>Lactobacillaceae</taxon>
        <taxon>Lactobacillus</taxon>
    </lineage>
</organism>